<evidence type="ECO:0000256" key="3">
    <source>
        <dbReference type="ARBA" id="ARBA00022729"/>
    </source>
</evidence>
<keyword evidence="5 9" id="KW-0472">Membrane</keyword>
<evidence type="ECO:0000313" key="13">
    <source>
        <dbReference type="Proteomes" id="UP000472267"/>
    </source>
</evidence>
<dbReference type="SUPFAM" id="SSF49265">
    <property type="entry name" value="Fibronectin type III"/>
    <property type="match status" value="3"/>
</dbReference>
<dbReference type="InterPro" id="IPR003961">
    <property type="entry name" value="FN3_dom"/>
</dbReference>
<dbReference type="RefSeq" id="XP_029946068.1">
    <property type="nucleotide sequence ID" value="XM_030090208.1"/>
</dbReference>
<dbReference type="InterPro" id="IPR013783">
    <property type="entry name" value="Ig-like_fold"/>
</dbReference>
<dbReference type="RefSeq" id="XP_029946066.1">
    <property type="nucleotide sequence ID" value="XM_030090206.1"/>
</dbReference>
<feature type="region of interest" description="Disordered" evidence="8">
    <location>
        <begin position="520"/>
        <end position="544"/>
    </location>
</feature>
<comment type="subcellular location">
    <subcellularLocation>
        <location evidence="1">Membrane</location>
        <topology evidence="1">Single-pass type I membrane protein</topology>
    </subcellularLocation>
</comment>
<dbReference type="CTD" id="1439"/>
<gene>
    <name evidence="12" type="primary">csf2rb</name>
</gene>
<feature type="transmembrane region" description="Helical" evidence="9">
    <location>
        <begin position="427"/>
        <end position="452"/>
    </location>
</feature>
<dbReference type="RefSeq" id="XP_029946067.1">
    <property type="nucleotide sequence ID" value="XM_030090207.1"/>
</dbReference>
<evidence type="ECO:0000256" key="1">
    <source>
        <dbReference type="ARBA" id="ARBA00004479"/>
    </source>
</evidence>
<dbReference type="InterPro" id="IPR036116">
    <property type="entry name" value="FN3_sf"/>
</dbReference>
<dbReference type="AlphaFoldDB" id="A0A672G0B5"/>
<feature type="compositionally biased region" description="Low complexity" evidence="8">
    <location>
        <begin position="607"/>
        <end position="618"/>
    </location>
</feature>
<feature type="region of interest" description="Disordered" evidence="8">
    <location>
        <begin position="605"/>
        <end position="665"/>
    </location>
</feature>
<feature type="chain" id="PRO_5025403904" description="Fibronectin type-III domain-containing protein" evidence="10">
    <location>
        <begin position="18"/>
        <end position="684"/>
    </location>
</feature>
<dbReference type="OMA" id="WHTKEDF"/>
<dbReference type="SMART" id="SM00060">
    <property type="entry name" value="FN3"/>
    <property type="match status" value="2"/>
</dbReference>
<evidence type="ECO:0000259" key="11">
    <source>
        <dbReference type="PROSITE" id="PS50853"/>
    </source>
</evidence>
<evidence type="ECO:0000256" key="2">
    <source>
        <dbReference type="ARBA" id="ARBA00022692"/>
    </source>
</evidence>
<reference evidence="12" key="3">
    <citation type="submission" date="2025-09" db="UniProtKB">
        <authorList>
            <consortium name="Ensembl"/>
        </authorList>
    </citation>
    <scope>IDENTIFICATION</scope>
</reference>
<keyword evidence="2 9" id="KW-0812">Transmembrane</keyword>
<keyword evidence="13" id="KW-1185">Reference proteome</keyword>
<accession>A0A672G0B5</accession>
<feature type="compositionally biased region" description="Polar residues" evidence="8">
    <location>
        <begin position="530"/>
        <end position="544"/>
    </location>
</feature>
<dbReference type="PROSITE" id="PS50853">
    <property type="entry name" value="FN3"/>
    <property type="match status" value="2"/>
</dbReference>
<reference evidence="12" key="2">
    <citation type="submission" date="2025-08" db="UniProtKB">
        <authorList>
            <consortium name="Ensembl"/>
        </authorList>
    </citation>
    <scope>IDENTIFICATION</scope>
</reference>
<feature type="signal peptide" evidence="10">
    <location>
        <begin position="1"/>
        <end position="17"/>
    </location>
</feature>
<evidence type="ECO:0000256" key="8">
    <source>
        <dbReference type="SAM" id="MobiDB-lite"/>
    </source>
</evidence>
<keyword evidence="6" id="KW-0675">Receptor</keyword>
<sequence>MLPFWVVFWALLPDVASLSAPEKCDFYESSSSQSASPLLESLKCYNDYESNVVCKWMKQGNQTLQLWSVTKDGRKLCLPFDAADAAEERTDNCIFEVYALGHNIKYTVTFSMEPQSLCSPVLKTPLNLQQHLKALPPVNLSTHDAGEGARRLCWSSPYPSSSSLNRNLSYQLSYRTQGQDGWTMKHVKTSSTTLERSSLLPGHRYEARVRVRASVGQWSDWSPVVTWQTEQDVLQPPALHCVLRGEREVMCSWEVRAELADFITYQLECQDKQTAPCCENLTVSSESGGTMRRYSCLLMDPERQLLSLRPMQNAKTFKAQEHIRPKPPGDVKIEEKGNNWNVHWVKPSTPYVSLAYEVCYYRTEDPESPVLENTSEEATSWTIPGNSLTPSQKYKVKVRSVLGSRSYRGIPSEWTEPLDWTSNEESWSYTTFISILITVIITTVFLTLYCTIPACQRHLLLWVDSVPSPRKSKIICEIKSATCKAVLLSEKTSISKVQHLDGMSAGSCDVLPWPIKDTEKKGQDEGCRDCNNQPPSSAEVNGSDVSSISFSGPYIVFESLEELAKSVELQSKDTDPPCSPPMNFTLYGDGYVWLPRHIVSMSAQDLTSHSGGSTNHSSVQSVEDARPRPGAELHSGSRSDLRESISEDRLPEYTPGPPMAWPQAGTIQPSGYCHLPAAFMTAPQ</sequence>
<evidence type="ECO:0000256" key="7">
    <source>
        <dbReference type="ARBA" id="ARBA00023180"/>
    </source>
</evidence>
<dbReference type="Pfam" id="PF00041">
    <property type="entry name" value="fn3"/>
    <property type="match status" value="1"/>
</dbReference>
<protein>
    <recommendedName>
        <fullName evidence="11">Fibronectin type-III domain-containing protein</fullName>
    </recommendedName>
</protein>
<organism evidence="12 13">
    <name type="scientific">Salarias fasciatus</name>
    <name type="common">Jewelled blenny</name>
    <name type="synonym">Blennius fasciatus</name>
    <dbReference type="NCBI Taxonomy" id="181472"/>
    <lineage>
        <taxon>Eukaryota</taxon>
        <taxon>Metazoa</taxon>
        <taxon>Chordata</taxon>
        <taxon>Craniata</taxon>
        <taxon>Vertebrata</taxon>
        <taxon>Euteleostomi</taxon>
        <taxon>Actinopterygii</taxon>
        <taxon>Neopterygii</taxon>
        <taxon>Teleostei</taxon>
        <taxon>Neoteleostei</taxon>
        <taxon>Acanthomorphata</taxon>
        <taxon>Ovalentaria</taxon>
        <taxon>Blenniimorphae</taxon>
        <taxon>Blenniiformes</taxon>
        <taxon>Blennioidei</taxon>
        <taxon>Blenniidae</taxon>
        <taxon>Salariinae</taxon>
        <taxon>Salarias</taxon>
    </lineage>
</organism>
<feature type="compositionally biased region" description="Basic and acidic residues" evidence="8">
    <location>
        <begin position="623"/>
        <end position="651"/>
    </location>
</feature>
<dbReference type="Ensembl" id="ENSSFAT00005010911.1">
    <property type="protein sequence ID" value="ENSSFAP00005010450.1"/>
    <property type="gene ID" value="ENSSFAG00005005878.1"/>
</dbReference>
<dbReference type="Proteomes" id="UP000472267">
    <property type="component" value="Chromosome 4"/>
</dbReference>
<dbReference type="GO" id="GO:0004896">
    <property type="term" value="F:cytokine receptor activity"/>
    <property type="evidence" value="ECO:0007669"/>
    <property type="project" value="TreeGrafter"/>
</dbReference>
<keyword evidence="4 9" id="KW-1133">Transmembrane helix</keyword>
<evidence type="ECO:0000256" key="9">
    <source>
        <dbReference type="SAM" id="Phobius"/>
    </source>
</evidence>
<evidence type="ECO:0000256" key="5">
    <source>
        <dbReference type="ARBA" id="ARBA00023136"/>
    </source>
</evidence>
<dbReference type="GeneID" id="115387488"/>
<proteinExistence type="predicted"/>
<dbReference type="CDD" id="cd00063">
    <property type="entry name" value="FN3"/>
    <property type="match status" value="2"/>
</dbReference>
<feature type="domain" description="Fibronectin type-III" evidence="11">
    <location>
        <begin position="327"/>
        <end position="424"/>
    </location>
</feature>
<reference evidence="12" key="1">
    <citation type="submission" date="2019-06" db="EMBL/GenBank/DDBJ databases">
        <authorList>
            <consortium name="Wellcome Sanger Institute Data Sharing"/>
        </authorList>
    </citation>
    <scope>NUCLEOTIDE SEQUENCE [LARGE SCALE GENOMIC DNA]</scope>
</reference>
<dbReference type="RefSeq" id="XP_029946069.1">
    <property type="nucleotide sequence ID" value="XM_030090209.1"/>
</dbReference>
<name>A0A672G0B5_SALFA</name>
<dbReference type="Gene3D" id="2.60.40.10">
    <property type="entry name" value="Immunoglobulins"/>
    <property type="match status" value="4"/>
</dbReference>
<evidence type="ECO:0000313" key="12">
    <source>
        <dbReference type="Ensembl" id="ENSSFAP00005010450.1"/>
    </source>
</evidence>
<evidence type="ECO:0000256" key="6">
    <source>
        <dbReference type="ARBA" id="ARBA00023170"/>
    </source>
</evidence>
<dbReference type="OrthoDB" id="8906725at2759"/>
<dbReference type="GO" id="GO:0009897">
    <property type="term" value="C:external side of plasma membrane"/>
    <property type="evidence" value="ECO:0007669"/>
    <property type="project" value="TreeGrafter"/>
</dbReference>
<dbReference type="PANTHER" id="PTHR23037">
    <property type="entry name" value="CYTOKINE RECEPTOR"/>
    <property type="match status" value="1"/>
</dbReference>
<dbReference type="PANTHER" id="PTHR23037:SF41">
    <property type="entry name" value="COLONY STIMULATING FACTOR 2 RECEPTOR, BETA, LOW-AFFINITY (GRANULOCYTE-MACROPHAGE) PRECURSOR"/>
    <property type="match status" value="1"/>
</dbReference>
<dbReference type="InParanoid" id="A0A672G0B5"/>
<evidence type="ECO:0000256" key="4">
    <source>
        <dbReference type="ARBA" id="ARBA00022989"/>
    </source>
</evidence>
<keyword evidence="3 10" id="KW-0732">Signal</keyword>
<evidence type="ECO:0000256" key="10">
    <source>
        <dbReference type="SAM" id="SignalP"/>
    </source>
</evidence>
<keyword evidence="7" id="KW-0325">Glycoprotein</keyword>
<feature type="domain" description="Fibronectin type-III" evidence="11">
    <location>
        <begin position="136"/>
        <end position="232"/>
    </location>
</feature>